<evidence type="ECO:0000313" key="1">
    <source>
        <dbReference type="EMBL" id="OGK54240.1"/>
    </source>
</evidence>
<organism evidence="1 2">
    <name type="scientific">Candidatus Roizmanbacteria bacterium RIFCSPLOWO2_01_FULL_45_11</name>
    <dbReference type="NCBI Taxonomy" id="1802070"/>
    <lineage>
        <taxon>Bacteria</taxon>
        <taxon>Candidatus Roizmaniibacteriota</taxon>
    </lineage>
</organism>
<gene>
    <name evidence="1" type="ORF">A3B56_03415</name>
</gene>
<name>A0A1F7JF57_9BACT</name>
<comment type="caution">
    <text evidence="1">The sequence shown here is derived from an EMBL/GenBank/DDBJ whole genome shotgun (WGS) entry which is preliminary data.</text>
</comment>
<proteinExistence type="predicted"/>
<dbReference type="Proteomes" id="UP000178486">
    <property type="component" value="Unassembled WGS sequence"/>
</dbReference>
<reference evidence="1 2" key="1">
    <citation type="journal article" date="2016" name="Nat. Commun.">
        <title>Thousands of microbial genomes shed light on interconnected biogeochemical processes in an aquifer system.</title>
        <authorList>
            <person name="Anantharaman K."/>
            <person name="Brown C.T."/>
            <person name="Hug L.A."/>
            <person name="Sharon I."/>
            <person name="Castelle C.J."/>
            <person name="Probst A.J."/>
            <person name="Thomas B.C."/>
            <person name="Singh A."/>
            <person name="Wilkins M.J."/>
            <person name="Karaoz U."/>
            <person name="Brodie E.L."/>
            <person name="Williams K.H."/>
            <person name="Hubbard S.S."/>
            <person name="Banfield J.F."/>
        </authorList>
    </citation>
    <scope>NUCLEOTIDE SEQUENCE [LARGE SCALE GENOMIC DNA]</scope>
</reference>
<accession>A0A1F7JF57</accession>
<sequence length="111" mass="12323">MEQGTIRKLLISGGLAIEAALGSGCASGVAVNERYVWYRDQASANNPQYNIHELEHQKQMAELEGGAAEFWGTYFIDRNQACKWEKEANTAAGIYPTEDHLACKVLFTAQR</sequence>
<protein>
    <submittedName>
        <fullName evidence="1">Uncharacterized protein</fullName>
    </submittedName>
</protein>
<dbReference type="AlphaFoldDB" id="A0A1F7JF57"/>
<dbReference type="EMBL" id="MGAU01000036">
    <property type="protein sequence ID" value="OGK54240.1"/>
    <property type="molecule type" value="Genomic_DNA"/>
</dbReference>
<evidence type="ECO:0000313" key="2">
    <source>
        <dbReference type="Proteomes" id="UP000178486"/>
    </source>
</evidence>